<evidence type="ECO:0000259" key="1">
    <source>
        <dbReference type="Pfam" id="PF03478"/>
    </source>
</evidence>
<sequence length="158" mass="17228">MVREEAATPPGPGNNNCRRFRNVSTRECVKIELPELDGHHLLGATAEGLLVLVDESTYAVRILNPLTRQRTELPPLPEIFPKRGIAADVLSARSALGFALQDSTIVLGLAGDSTVVLCCDDPSMMVVAKPGDDRWTPVDGYDDYYDINAGTCFSGRFY</sequence>
<dbReference type="OrthoDB" id="619048at2759"/>
<reference evidence="2 3" key="1">
    <citation type="submission" date="2016-09" db="EMBL/GenBank/DDBJ databases">
        <title>The draft genome of Dichanthelium oligosanthes: A C3 panicoid grass species.</title>
        <authorList>
            <person name="Studer A.J."/>
            <person name="Schnable J.C."/>
            <person name="Brutnell T.P."/>
        </authorList>
    </citation>
    <scope>NUCLEOTIDE SEQUENCE [LARGE SCALE GENOMIC DNA]</scope>
    <source>
        <strain evidence="3">cv. Kellogg 1175</strain>
        <tissue evidence="2">Leaf</tissue>
    </source>
</reference>
<protein>
    <recommendedName>
        <fullName evidence="1">KIB1-4 beta-propeller domain-containing protein</fullName>
    </recommendedName>
</protein>
<evidence type="ECO:0000313" key="2">
    <source>
        <dbReference type="EMBL" id="OEL25144.1"/>
    </source>
</evidence>
<dbReference type="InterPro" id="IPR005174">
    <property type="entry name" value="KIB1-4_b-propeller"/>
</dbReference>
<keyword evidence="3" id="KW-1185">Reference proteome</keyword>
<dbReference type="Proteomes" id="UP000095767">
    <property type="component" value="Unassembled WGS sequence"/>
</dbReference>
<name>A0A1E5VJ96_9POAL</name>
<comment type="caution">
    <text evidence="2">The sequence shown here is derived from an EMBL/GenBank/DDBJ whole genome shotgun (WGS) entry which is preliminary data.</text>
</comment>
<dbReference type="AlphaFoldDB" id="A0A1E5VJ96"/>
<proteinExistence type="predicted"/>
<evidence type="ECO:0000313" key="3">
    <source>
        <dbReference type="Proteomes" id="UP000095767"/>
    </source>
</evidence>
<accession>A0A1E5VJ96</accession>
<dbReference type="EMBL" id="LWDX02038020">
    <property type="protein sequence ID" value="OEL25144.1"/>
    <property type="molecule type" value="Genomic_DNA"/>
</dbReference>
<feature type="domain" description="KIB1-4 beta-propeller" evidence="1">
    <location>
        <begin position="22"/>
        <end position="158"/>
    </location>
</feature>
<dbReference type="PANTHER" id="PTHR33165">
    <property type="entry name" value="F-BOX DOMAIN CONTAINING PROTEIN-LIKE-RELATED"/>
    <property type="match status" value="1"/>
</dbReference>
<gene>
    <name evidence="2" type="ORF">BAE44_0013838</name>
</gene>
<dbReference type="Pfam" id="PF03478">
    <property type="entry name" value="Beta-prop_KIB1-4"/>
    <property type="match status" value="1"/>
</dbReference>
<organism evidence="2 3">
    <name type="scientific">Dichanthelium oligosanthes</name>
    <dbReference type="NCBI Taxonomy" id="888268"/>
    <lineage>
        <taxon>Eukaryota</taxon>
        <taxon>Viridiplantae</taxon>
        <taxon>Streptophyta</taxon>
        <taxon>Embryophyta</taxon>
        <taxon>Tracheophyta</taxon>
        <taxon>Spermatophyta</taxon>
        <taxon>Magnoliopsida</taxon>
        <taxon>Liliopsida</taxon>
        <taxon>Poales</taxon>
        <taxon>Poaceae</taxon>
        <taxon>PACMAD clade</taxon>
        <taxon>Panicoideae</taxon>
        <taxon>Panicodae</taxon>
        <taxon>Paniceae</taxon>
        <taxon>Dichantheliinae</taxon>
        <taxon>Dichanthelium</taxon>
    </lineage>
</organism>